<evidence type="ECO:0000256" key="5">
    <source>
        <dbReference type="ARBA" id="ARBA00023136"/>
    </source>
</evidence>
<sequence>MKQTSFLSITALIISVLILWGLKEIVILFFASIIIAMALCTITGKIRDFFKIPRWISLVITIISIILISSISIVIIIPQFTSEFQELINQIPSAASKLWELSINTFLNFSELVYKDNIPDLADQSILTNKLSMIPDGASLANAVTDSITKLVGLVSNVGIGILQLIFIISVGLMITLQPQSYREVAILLVPSFYRRRARTILLRCGNALSSWMAGVLLSSICVAILVSIGLYILGIKLVIANALIAGVLNVIPNVGPTISTIFPLSVALLDTPWKSLAVLGLYIIIQNIESYVITPSIMHKQVKLLPGLTITAQFIFTIIFGPLGLLLAIPMAVVIQVFVKEIIINDILEKNIFSTKI</sequence>
<evidence type="ECO:0000313" key="7">
    <source>
        <dbReference type="EMBL" id="AAZ57626.1"/>
    </source>
</evidence>
<organism evidence="7 8">
    <name type="scientific">Prochlorococcus marinus (strain NATL2A)</name>
    <dbReference type="NCBI Taxonomy" id="59920"/>
    <lineage>
        <taxon>Bacteria</taxon>
        <taxon>Bacillati</taxon>
        <taxon>Cyanobacteriota</taxon>
        <taxon>Cyanophyceae</taxon>
        <taxon>Synechococcales</taxon>
        <taxon>Prochlorococcaceae</taxon>
        <taxon>Prochlorococcus</taxon>
    </lineage>
</organism>
<feature type="transmembrane region" description="Helical" evidence="6">
    <location>
        <begin position="240"/>
        <end position="265"/>
    </location>
</feature>
<dbReference type="Pfam" id="PF01594">
    <property type="entry name" value="AI-2E_transport"/>
    <property type="match status" value="1"/>
</dbReference>
<reference evidence="7 8" key="1">
    <citation type="journal article" date="2007" name="PLoS Genet.">
        <title>Patterns and implications of gene gain and loss in the evolution of Prochlorococcus.</title>
        <authorList>
            <person name="Kettler G.C."/>
            <person name="Martiny A.C."/>
            <person name="Huang K."/>
            <person name="Zucker J."/>
            <person name="Coleman M.L."/>
            <person name="Rodrigue S."/>
            <person name="Chen F."/>
            <person name="Lapidus A."/>
            <person name="Ferriera S."/>
            <person name="Johnson J."/>
            <person name="Steglich C."/>
            <person name="Church G.M."/>
            <person name="Richardson P."/>
            <person name="Chisholm S.W."/>
        </authorList>
    </citation>
    <scope>NUCLEOTIDE SEQUENCE [LARGE SCALE GENOMIC DNA]</scope>
    <source>
        <strain evidence="7 8">NATL2A</strain>
    </source>
</reference>
<dbReference type="STRING" id="59920.PMN2A_0134"/>
<feature type="transmembrane region" description="Helical" evidence="6">
    <location>
        <begin position="5"/>
        <end position="21"/>
    </location>
</feature>
<keyword evidence="5 6" id="KW-0472">Membrane</keyword>
<gene>
    <name evidence="7" type="ordered locus">PMN2A_0134</name>
</gene>
<dbReference type="GO" id="GO:0055085">
    <property type="term" value="P:transmembrane transport"/>
    <property type="evidence" value="ECO:0007669"/>
    <property type="project" value="TreeGrafter"/>
</dbReference>
<dbReference type="PANTHER" id="PTHR21716">
    <property type="entry name" value="TRANSMEMBRANE PROTEIN"/>
    <property type="match status" value="1"/>
</dbReference>
<evidence type="ECO:0000256" key="3">
    <source>
        <dbReference type="ARBA" id="ARBA00022692"/>
    </source>
</evidence>
<comment type="subcellular location">
    <subcellularLocation>
        <location evidence="1">Membrane</location>
        <topology evidence="1">Multi-pass membrane protein</topology>
    </subcellularLocation>
</comment>
<dbReference type="PhylomeDB" id="Q46LK2"/>
<comment type="similarity">
    <text evidence="2">Belongs to the autoinducer-2 exporter (AI-2E) (TC 2.A.86) family.</text>
</comment>
<feature type="transmembrane region" description="Helical" evidence="6">
    <location>
        <begin position="315"/>
        <end position="340"/>
    </location>
</feature>
<proteinExistence type="inferred from homology"/>
<feature type="transmembrane region" description="Helical" evidence="6">
    <location>
        <begin position="27"/>
        <end position="44"/>
    </location>
</feature>
<dbReference type="OrthoDB" id="506451at2"/>
<evidence type="ECO:0000256" key="1">
    <source>
        <dbReference type="ARBA" id="ARBA00004141"/>
    </source>
</evidence>
<feature type="transmembrane region" description="Helical" evidence="6">
    <location>
        <begin position="154"/>
        <end position="177"/>
    </location>
</feature>
<dbReference type="RefSeq" id="WP_011293668.1">
    <property type="nucleotide sequence ID" value="NC_007335.2"/>
</dbReference>
<feature type="transmembrane region" description="Helical" evidence="6">
    <location>
        <begin position="56"/>
        <end position="77"/>
    </location>
</feature>
<dbReference type="InterPro" id="IPR002549">
    <property type="entry name" value="AI-2E-like"/>
</dbReference>
<accession>Q46LK2</accession>
<dbReference type="Proteomes" id="UP000002535">
    <property type="component" value="Chromosome"/>
</dbReference>
<dbReference type="PANTHER" id="PTHR21716:SF62">
    <property type="entry name" value="TRANSPORT PROTEIN YDBI-RELATED"/>
    <property type="match status" value="1"/>
</dbReference>
<feature type="transmembrane region" description="Helical" evidence="6">
    <location>
        <begin position="277"/>
        <end position="295"/>
    </location>
</feature>
<keyword evidence="8" id="KW-1185">Reference proteome</keyword>
<protein>
    <recommendedName>
        <fullName evidence="9">AI-2E family transporter</fullName>
    </recommendedName>
</protein>
<evidence type="ECO:0000256" key="4">
    <source>
        <dbReference type="ARBA" id="ARBA00022989"/>
    </source>
</evidence>
<evidence type="ECO:0000313" key="8">
    <source>
        <dbReference type="Proteomes" id="UP000002535"/>
    </source>
</evidence>
<evidence type="ECO:0000256" key="6">
    <source>
        <dbReference type="SAM" id="Phobius"/>
    </source>
</evidence>
<dbReference type="AlphaFoldDB" id="Q46LK2"/>
<dbReference type="KEGG" id="pmn:PMN2A_0134"/>
<keyword evidence="3 6" id="KW-0812">Transmembrane</keyword>
<dbReference type="EMBL" id="CP000095">
    <property type="protein sequence ID" value="AAZ57626.1"/>
    <property type="molecule type" value="Genomic_DNA"/>
</dbReference>
<feature type="transmembrane region" description="Helical" evidence="6">
    <location>
        <begin position="201"/>
        <end position="234"/>
    </location>
</feature>
<evidence type="ECO:0000256" key="2">
    <source>
        <dbReference type="ARBA" id="ARBA00009773"/>
    </source>
</evidence>
<evidence type="ECO:0008006" key="9">
    <source>
        <dbReference type="Google" id="ProtNLM"/>
    </source>
</evidence>
<dbReference type="GO" id="GO:0016020">
    <property type="term" value="C:membrane"/>
    <property type="evidence" value="ECO:0007669"/>
    <property type="project" value="UniProtKB-SubCell"/>
</dbReference>
<dbReference type="HOGENOM" id="CLU_031275_1_1_3"/>
<keyword evidence="4 6" id="KW-1133">Transmembrane helix</keyword>
<name>Q46LK2_PROMT</name>